<dbReference type="HOGENOM" id="CLU_701493_0_0_0"/>
<protein>
    <recommendedName>
        <fullName evidence="11">DUF2029 domain-containing protein</fullName>
    </recommendedName>
</protein>
<evidence type="ECO:0000313" key="10">
    <source>
        <dbReference type="Proteomes" id="UP000002508"/>
    </source>
</evidence>
<name>B8GCX7_CHLAD</name>
<evidence type="ECO:0008006" key="11">
    <source>
        <dbReference type="Google" id="ProtNLM"/>
    </source>
</evidence>
<feature type="transmembrane region" description="Helical" evidence="8">
    <location>
        <begin position="100"/>
        <end position="118"/>
    </location>
</feature>
<dbReference type="Proteomes" id="UP000002508">
    <property type="component" value="Chromosome"/>
</dbReference>
<evidence type="ECO:0000256" key="8">
    <source>
        <dbReference type="SAM" id="Phobius"/>
    </source>
</evidence>
<dbReference type="InterPro" id="IPR018584">
    <property type="entry name" value="GT87"/>
</dbReference>
<evidence type="ECO:0000256" key="4">
    <source>
        <dbReference type="ARBA" id="ARBA00022692"/>
    </source>
</evidence>
<evidence type="ECO:0000256" key="7">
    <source>
        <dbReference type="ARBA" id="ARBA00024033"/>
    </source>
</evidence>
<feature type="transmembrane region" description="Helical" evidence="8">
    <location>
        <begin position="202"/>
        <end position="225"/>
    </location>
</feature>
<dbReference type="Pfam" id="PF09594">
    <property type="entry name" value="GT87"/>
    <property type="match status" value="1"/>
</dbReference>
<dbReference type="STRING" id="326427.Cagg_0229"/>
<evidence type="ECO:0000256" key="5">
    <source>
        <dbReference type="ARBA" id="ARBA00022989"/>
    </source>
</evidence>
<keyword evidence="6 8" id="KW-0472">Membrane</keyword>
<feature type="transmembrane region" description="Helical" evidence="8">
    <location>
        <begin position="138"/>
        <end position="162"/>
    </location>
</feature>
<gene>
    <name evidence="9" type="ordered locus">Cagg_0229</name>
</gene>
<feature type="transmembrane region" description="Helical" evidence="8">
    <location>
        <begin position="261"/>
        <end position="288"/>
    </location>
</feature>
<dbReference type="AlphaFoldDB" id="B8GCX7"/>
<evidence type="ECO:0000256" key="6">
    <source>
        <dbReference type="ARBA" id="ARBA00023136"/>
    </source>
</evidence>
<keyword evidence="3" id="KW-0808">Transferase</keyword>
<sequence length="393" mass="43585">MLQIGRVMGVGVALVIMIAALSFIPLPIPAVTDFLTLYVPTVGLTRGIGLYDYAAQLGLARQLFGPVIDTVKYPHYVYPPWFAYSVFFLGWLTPEHAARVWFWINLSMLTGSVILITLPWSAKWRVVALSVMIVSPTVISLVIVGQFTVSILLGIAIVIYAASRQSASLFVIGMLLMTFKPHVGVLPFIAACGWLVIQRRPWQWRALAGVTAAILGLLAGVTLAYPQWLNDYLAMLAIFRNLPDFGVCPNCSGGSIIAVRLLFGAPVISTALYAGLLFALMAAGWFLWATSLSFNIELGLYWAMLVAILAIPYFNNYDHVCSLFPFLWLLQTSKRRLEYWWLGTAFLLPWAGVILQERQIFAVGLVGQACILFILMALRLWHGQRAVRPLTQS</sequence>
<keyword evidence="4 8" id="KW-0812">Transmembrane</keyword>
<feature type="transmembrane region" description="Helical" evidence="8">
    <location>
        <begin position="7"/>
        <end position="28"/>
    </location>
</feature>
<dbReference type="EMBL" id="CP001337">
    <property type="protein sequence ID" value="ACL23177.1"/>
    <property type="molecule type" value="Genomic_DNA"/>
</dbReference>
<proteinExistence type="inferred from homology"/>
<organism evidence="9 10">
    <name type="scientific">Chloroflexus aggregans (strain MD-66 / DSM 9485)</name>
    <dbReference type="NCBI Taxonomy" id="326427"/>
    <lineage>
        <taxon>Bacteria</taxon>
        <taxon>Bacillati</taxon>
        <taxon>Chloroflexota</taxon>
        <taxon>Chloroflexia</taxon>
        <taxon>Chloroflexales</taxon>
        <taxon>Chloroflexineae</taxon>
        <taxon>Chloroflexaceae</taxon>
        <taxon>Chloroflexus</taxon>
    </lineage>
</organism>
<comment type="similarity">
    <text evidence="7">Belongs to the glycosyltransferase 87 family.</text>
</comment>
<dbReference type="GO" id="GO:0005886">
    <property type="term" value="C:plasma membrane"/>
    <property type="evidence" value="ECO:0007669"/>
    <property type="project" value="UniProtKB-SubCell"/>
</dbReference>
<dbReference type="KEGG" id="cag:Cagg_0229"/>
<reference evidence="9" key="1">
    <citation type="submission" date="2008-12" db="EMBL/GenBank/DDBJ databases">
        <title>Complete sequence of Chloroflexus aggregans DSM 9485.</title>
        <authorList>
            <consortium name="US DOE Joint Genome Institute"/>
            <person name="Lucas S."/>
            <person name="Copeland A."/>
            <person name="Lapidus A."/>
            <person name="Glavina del Rio T."/>
            <person name="Dalin E."/>
            <person name="Tice H."/>
            <person name="Pitluck S."/>
            <person name="Foster B."/>
            <person name="Larimer F."/>
            <person name="Land M."/>
            <person name="Hauser L."/>
            <person name="Kyrpides N."/>
            <person name="Mikhailova N."/>
            <person name="Bryant D."/>
            <person name="Richardson P."/>
        </authorList>
    </citation>
    <scope>NUCLEOTIDE SEQUENCE</scope>
    <source>
        <strain evidence="9">DSM 9485</strain>
    </source>
</reference>
<keyword evidence="5 8" id="KW-1133">Transmembrane helix</keyword>
<feature type="transmembrane region" description="Helical" evidence="8">
    <location>
        <begin position="76"/>
        <end position="93"/>
    </location>
</feature>
<keyword evidence="2" id="KW-1003">Cell membrane</keyword>
<evidence type="ECO:0000256" key="2">
    <source>
        <dbReference type="ARBA" id="ARBA00022475"/>
    </source>
</evidence>
<feature type="transmembrane region" description="Helical" evidence="8">
    <location>
        <begin position="300"/>
        <end position="317"/>
    </location>
</feature>
<comment type="subcellular location">
    <subcellularLocation>
        <location evidence="1">Cell membrane</location>
        <topology evidence="1">Multi-pass membrane protein</topology>
    </subcellularLocation>
</comment>
<feature type="transmembrane region" description="Helical" evidence="8">
    <location>
        <begin position="337"/>
        <end position="355"/>
    </location>
</feature>
<accession>B8GCX7</accession>
<feature type="transmembrane region" description="Helical" evidence="8">
    <location>
        <begin position="169"/>
        <end position="196"/>
    </location>
</feature>
<dbReference type="GO" id="GO:0016758">
    <property type="term" value="F:hexosyltransferase activity"/>
    <property type="evidence" value="ECO:0007669"/>
    <property type="project" value="InterPro"/>
</dbReference>
<feature type="transmembrane region" description="Helical" evidence="8">
    <location>
        <begin position="361"/>
        <end position="381"/>
    </location>
</feature>
<evidence type="ECO:0000313" key="9">
    <source>
        <dbReference type="EMBL" id="ACL23177.1"/>
    </source>
</evidence>
<evidence type="ECO:0000256" key="3">
    <source>
        <dbReference type="ARBA" id="ARBA00022679"/>
    </source>
</evidence>
<keyword evidence="10" id="KW-1185">Reference proteome</keyword>
<evidence type="ECO:0000256" key="1">
    <source>
        <dbReference type="ARBA" id="ARBA00004651"/>
    </source>
</evidence>